<accession>C0EMS4</accession>
<sequence length="53" mass="6026">MGRKRPSENCFSDGLFPSKRFIPLISLCLSTRRSLPRPFVPSGMNFKLAPLMQ</sequence>
<reference evidence="1 2" key="1">
    <citation type="submission" date="2009-01" db="EMBL/GenBank/DDBJ databases">
        <authorList>
            <person name="Fulton L."/>
            <person name="Clifton S."/>
            <person name="Chinwalla A.T."/>
            <person name="Mitreva M."/>
            <person name="Sodergren E."/>
            <person name="Weinstock G."/>
            <person name="Clifton S."/>
            <person name="Dooling D.J."/>
            <person name="Fulton B."/>
            <person name="Minx P."/>
            <person name="Pepin K.H."/>
            <person name="Johnson M."/>
            <person name="Bhonagiri V."/>
            <person name="Nash W.E."/>
            <person name="Mardis E.R."/>
            <person name="Wilson R.K."/>
        </authorList>
    </citation>
    <scope>NUCLEOTIDE SEQUENCE [LARGE SCALE GENOMIC DNA]</scope>
    <source>
        <strain evidence="1 2">NRL30031/H210</strain>
    </source>
</reference>
<dbReference type="EMBL" id="ACEN01000060">
    <property type="protein sequence ID" value="EEG33665.1"/>
    <property type="molecule type" value="Genomic_DNA"/>
</dbReference>
<evidence type="ECO:0000313" key="2">
    <source>
        <dbReference type="Proteomes" id="UP000004457"/>
    </source>
</evidence>
<organism evidence="1 2">
    <name type="scientific">Neisseria flavescens NRL30031/H210</name>
    <dbReference type="NCBI Taxonomy" id="546264"/>
    <lineage>
        <taxon>Bacteria</taxon>
        <taxon>Pseudomonadati</taxon>
        <taxon>Pseudomonadota</taxon>
        <taxon>Betaproteobacteria</taxon>
        <taxon>Neisseriales</taxon>
        <taxon>Neisseriaceae</taxon>
        <taxon>Neisseria</taxon>
    </lineage>
</organism>
<dbReference type="Proteomes" id="UP000004457">
    <property type="component" value="Unassembled WGS sequence"/>
</dbReference>
<comment type="caution">
    <text evidence="1">The sequence shown here is derived from an EMBL/GenBank/DDBJ whole genome shotgun (WGS) entry which is preliminary data.</text>
</comment>
<protein>
    <submittedName>
        <fullName evidence="1">Uncharacterized protein</fullName>
    </submittedName>
</protein>
<keyword evidence="2" id="KW-1185">Reference proteome</keyword>
<dbReference type="AlphaFoldDB" id="C0EMS4"/>
<evidence type="ECO:0000313" key="1">
    <source>
        <dbReference type="EMBL" id="EEG33665.1"/>
    </source>
</evidence>
<proteinExistence type="predicted"/>
<name>C0EMS4_NEIFL</name>
<gene>
    <name evidence="1" type="ORF">NEIFLAOT_01250</name>
</gene>